<dbReference type="AlphaFoldDB" id="A0A8T0W2L4"/>
<evidence type="ECO:0000313" key="2">
    <source>
        <dbReference type="Proteomes" id="UP000823388"/>
    </source>
</evidence>
<organism evidence="1 2">
    <name type="scientific">Panicum virgatum</name>
    <name type="common">Blackwell switchgrass</name>
    <dbReference type="NCBI Taxonomy" id="38727"/>
    <lineage>
        <taxon>Eukaryota</taxon>
        <taxon>Viridiplantae</taxon>
        <taxon>Streptophyta</taxon>
        <taxon>Embryophyta</taxon>
        <taxon>Tracheophyta</taxon>
        <taxon>Spermatophyta</taxon>
        <taxon>Magnoliopsida</taxon>
        <taxon>Liliopsida</taxon>
        <taxon>Poales</taxon>
        <taxon>Poaceae</taxon>
        <taxon>PACMAD clade</taxon>
        <taxon>Panicoideae</taxon>
        <taxon>Panicodae</taxon>
        <taxon>Paniceae</taxon>
        <taxon>Panicinae</taxon>
        <taxon>Panicum</taxon>
        <taxon>Panicum sect. Hiantes</taxon>
    </lineage>
</organism>
<protein>
    <submittedName>
        <fullName evidence="1">Uncharacterized protein</fullName>
    </submittedName>
</protein>
<name>A0A8T0W2L4_PANVG</name>
<reference evidence="1" key="1">
    <citation type="submission" date="2020-05" db="EMBL/GenBank/DDBJ databases">
        <title>WGS assembly of Panicum virgatum.</title>
        <authorList>
            <person name="Lovell J.T."/>
            <person name="Jenkins J."/>
            <person name="Shu S."/>
            <person name="Juenger T.E."/>
            <person name="Schmutz J."/>
        </authorList>
    </citation>
    <scope>NUCLEOTIDE SEQUENCE</scope>
    <source>
        <strain evidence="1">AP13</strain>
    </source>
</reference>
<accession>A0A8T0W2L4</accession>
<sequence length="46" mass="5253">MCVLILFGDHLYLYRFIGKEVWASAYVFVDVSMNTKLGQALKHGFA</sequence>
<comment type="caution">
    <text evidence="1">The sequence shown here is derived from an EMBL/GenBank/DDBJ whole genome shotgun (WGS) entry which is preliminary data.</text>
</comment>
<keyword evidence="2" id="KW-1185">Reference proteome</keyword>
<dbReference type="Proteomes" id="UP000823388">
    <property type="component" value="Chromosome 2K"/>
</dbReference>
<dbReference type="EMBL" id="CM029039">
    <property type="protein sequence ID" value="KAG2641615.1"/>
    <property type="molecule type" value="Genomic_DNA"/>
</dbReference>
<evidence type="ECO:0000313" key="1">
    <source>
        <dbReference type="EMBL" id="KAG2641615.1"/>
    </source>
</evidence>
<gene>
    <name evidence="1" type="ORF">PVAP13_2KG225300</name>
</gene>
<proteinExistence type="predicted"/>